<evidence type="ECO:0000256" key="2">
    <source>
        <dbReference type="ARBA" id="ARBA00006375"/>
    </source>
</evidence>
<feature type="repeat" description="Solcar" evidence="10">
    <location>
        <begin position="371"/>
        <end position="447"/>
    </location>
</feature>
<proteinExistence type="inferred from homology"/>
<keyword evidence="3" id="KW-0813">Transport</keyword>
<evidence type="ECO:0000256" key="10">
    <source>
        <dbReference type="PROSITE-ProRule" id="PRU00282"/>
    </source>
</evidence>
<feature type="compositionally biased region" description="Low complexity" evidence="11">
    <location>
        <begin position="969"/>
        <end position="984"/>
    </location>
</feature>
<reference evidence="12" key="1">
    <citation type="submission" date="2021-02" db="EMBL/GenBank/DDBJ databases">
        <authorList>
            <person name="Dougan E. K."/>
            <person name="Rhodes N."/>
            <person name="Thang M."/>
            <person name="Chan C."/>
        </authorList>
    </citation>
    <scope>NUCLEOTIDE SEQUENCE</scope>
</reference>
<evidence type="ECO:0000256" key="5">
    <source>
        <dbReference type="ARBA" id="ARBA00022737"/>
    </source>
</evidence>
<feature type="compositionally biased region" description="Polar residues" evidence="11">
    <location>
        <begin position="985"/>
        <end position="1002"/>
    </location>
</feature>
<evidence type="ECO:0000256" key="1">
    <source>
        <dbReference type="ARBA" id="ARBA00004141"/>
    </source>
</evidence>
<protein>
    <submittedName>
        <fullName evidence="12">Uncharacterized protein</fullName>
    </submittedName>
</protein>
<dbReference type="InterPro" id="IPR023395">
    <property type="entry name" value="MCP_dom_sf"/>
</dbReference>
<dbReference type="InterPro" id="IPR014352">
    <property type="entry name" value="FERM/acyl-CoA-bd_prot_sf"/>
</dbReference>
<feature type="region of interest" description="Disordered" evidence="11">
    <location>
        <begin position="668"/>
        <end position="700"/>
    </location>
</feature>
<keyword evidence="6" id="KW-0689">Ribosomal protein</keyword>
<dbReference type="InterPro" id="IPR018108">
    <property type="entry name" value="MCP_transmembrane"/>
</dbReference>
<evidence type="ECO:0000256" key="4">
    <source>
        <dbReference type="ARBA" id="ARBA00022692"/>
    </source>
</evidence>
<evidence type="ECO:0000256" key="6">
    <source>
        <dbReference type="ARBA" id="ARBA00022980"/>
    </source>
</evidence>
<dbReference type="CDD" id="cd06089">
    <property type="entry name" value="KOW_RPL26"/>
    <property type="match status" value="1"/>
</dbReference>
<feature type="non-terminal residue" evidence="12">
    <location>
        <position position="1046"/>
    </location>
</feature>
<evidence type="ECO:0000313" key="12">
    <source>
        <dbReference type="EMBL" id="CAE8702003.1"/>
    </source>
</evidence>
<organism evidence="12 13">
    <name type="scientific">Polarella glacialis</name>
    <name type="common">Dinoflagellate</name>
    <dbReference type="NCBI Taxonomy" id="89957"/>
    <lineage>
        <taxon>Eukaryota</taxon>
        <taxon>Sar</taxon>
        <taxon>Alveolata</taxon>
        <taxon>Dinophyceae</taxon>
        <taxon>Suessiales</taxon>
        <taxon>Suessiaceae</taxon>
        <taxon>Polarella</taxon>
    </lineage>
</organism>
<name>A0A813KL36_POLGL</name>
<dbReference type="GO" id="GO:0016020">
    <property type="term" value="C:membrane"/>
    <property type="evidence" value="ECO:0007669"/>
    <property type="project" value="UniProtKB-SubCell"/>
</dbReference>
<evidence type="ECO:0000313" key="13">
    <source>
        <dbReference type="Proteomes" id="UP000626109"/>
    </source>
</evidence>
<dbReference type="Gene3D" id="1.50.40.10">
    <property type="entry name" value="Mitochondrial carrier domain"/>
    <property type="match status" value="1"/>
</dbReference>
<feature type="repeat" description="Solcar" evidence="10">
    <location>
        <begin position="466"/>
        <end position="549"/>
    </location>
</feature>
<evidence type="ECO:0000256" key="7">
    <source>
        <dbReference type="ARBA" id="ARBA00022989"/>
    </source>
</evidence>
<dbReference type="PANTHER" id="PTHR45667">
    <property type="entry name" value="S-ADENOSYLMETHIONINE MITOCHONDRIAL CARRIER PROTEIN"/>
    <property type="match status" value="1"/>
</dbReference>
<dbReference type="GO" id="GO:0003723">
    <property type="term" value="F:RNA binding"/>
    <property type="evidence" value="ECO:0007669"/>
    <property type="project" value="InterPro"/>
</dbReference>
<dbReference type="GO" id="GO:0005840">
    <property type="term" value="C:ribosome"/>
    <property type="evidence" value="ECO:0007669"/>
    <property type="project" value="UniProtKB-KW"/>
</dbReference>
<keyword evidence="7" id="KW-1133">Transmembrane helix</keyword>
<evidence type="ECO:0000256" key="3">
    <source>
        <dbReference type="ARBA" id="ARBA00022448"/>
    </source>
</evidence>
<comment type="subcellular location">
    <subcellularLocation>
        <location evidence="1">Membrane</location>
        <topology evidence="1">Multi-pass membrane protein</topology>
    </subcellularLocation>
</comment>
<comment type="similarity">
    <text evidence="2">Belongs to the mitochondrial carrier (TC 2.A.29) family.</text>
</comment>
<feature type="compositionally biased region" description="Low complexity" evidence="11">
    <location>
        <begin position="688"/>
        <end position="697"/>
    </location>
</feature>
<dbReference type="GO" id="GO:1990904">
    <property type="term" value="C:ribonucleoprotein complex"/>
    <property type="evidence" value="ECO:0007669"/>
    <property type="project" value="UniProtKB-KW"/>
</dbReference>
<feature type="compositionally biased region" description="Low complexity" evidence="11">
    <location>
        <begin position="113"/>
        <end position="130"/>
    </location>
</feature>
<dbReference type="InterPro" id="IPR041988">
    <property type="entry name" value="Ribosomal_uL24_KOW"/>
</dbReference>
<dbReference type="Proteomes" id="UP000626109">
    <property type="component" value="Unassembled WGS sequence"/>
</dbReference>
<keyword evidence="5" id="KW-0677">Repeat</keyword>
<dbReference type="AlphaFoldDB" id="A0A813KL36"/>
<dbReference type="EMBL" id="CAJNNW010029967">
    <property type="protein sequence ID" value="CAE8702003.1"/>
    <property type="molecule type" value="Genomic_DNA"/>
</dbReference>
<keyword evidence="4 10" id="KW-0812">Transmembrane</keyword>
<feature type="region of interest" description="Disordered" evidence="11">
    <location>
        <begin position="942"/>
        <end position="1002"/>
    </location>
</feature>
<comment type="caution">
    <text evidence="12">The sequence shown here is derived from an EMBL/GenBank/DDBJ whole genome shotgun (WGS) entry which is preliminary data.</text>
</comment>
<dbReference type="SUPFAM" id="SSF103506">
    <property type="entry name" value="Mitochondrial carrier"/>
    <property type="match status" value="1"/>
</dbReference>
<dbReference type="Gene3D" id="1.20.80.10">
    <property type="match status" value="1"/>
</dbReference>
<keyword evidence="9" id="KW-0687">Ribonucleoprotein</keyword>
<gene>
    <name evidence="12" type="ORF">PGLA2088_LOCUS32260</name>
</gene>
<evidence type="ECO:0000256" key="8">
    <source>
        <dbReference type="ARBA" id="ARBA00023136"/>
    </source>
</evidence>
<accession>A0A813KL36</accession>
<dbReference type="PROSITE" id="PS50920">
    <property type="entry name" value="SOLCAR"/>
    <property type="match status" value="2"/>
</dbReference>
<feature type="region of interest" description="Disordered" evidence="11">
    <location>
        <begin position="625"/>
        <end position="654"/>
    </location>
</feature>
<evidence type="ECO:0000256" key="11">
    <source>
        <dbReference type="SAM" id="MobiDB-lite"/>
    </source>
</evidence>
<evidence type="ECO:0000256" key="9">
    <source>
        <dbReference type="ARBA" id="ARBA00023274"/>
    </source>
</evidence>
<feature type="region of interest" description="Disordered" evidence="11">
    <location>
        <begin position="113"/>
        <end position="134"/>
    </location>
</feature>
<dbReference type="Pfam" id="PF00153">
    <property type="entry name" value="Mito_carr"/>
    <property type="match status" value="2"/>
</dbReference>
<keyword evidence="8 10" id="KW-0472">Membrane</keyword>
<sequence>PPERGRFPRTRPSGDAAATAAAAAATATTRAAAAAAAAVAAATEAAELSGARAYHGLRSGTDWKNDWKASEVGSFFTTLAACLAAVVISLVSVLAPVAAANFVGPSAASTASTLSAPTPAASVPAVPAAARPDRPDRPDWRNFLGADWRQVLRADEKAAWRRVPKSVLKRLRSVAQDLSDLQQDIYDEDWQNISIYPGLLQAYVPLFTRYTDTAFQSDSAVDRTLRVSLRYAVGAFYRHVRELEAAVEVRSLAKAEEASARMALAYDNYLKAGDLYEGYDPVPSTEVYYKGIPDSQLEFAPTELEPPTVRDKILVIVGPDKGKTGRILWVGQIDLKPKFAIVKLDYNGNIQASEVKTYSYSWVARTSDTQSTFFKDIIAAFVAATIASTLTYPIETYKVRLQAGKSGWPSEEEGGPFNLFQGLQLNLVRQAPNASILMSVFNFLQRAFLKAVLQIPAAGLSGASAVRFLVMIPAGALANMSGSVIRVPFELINKQVQLGKAADFDEAVKIVFGRPGALTKYFASWAAILVRDVPFGVVQLVSFEVLKDVTSQPLDLLHVNIFGQRLIWGFIAGSLAAYATVPADNVVTRVVEQVAEGDADDQKSVSETVWSAGQDILREKGPEGFWVGANERPEPALGPSTEPASSEARRDDEGLQLRWSASSHSLASSIGLNSSGQSEGVLPREADAAQVAEAPDASQEHVDAQLRATLLARQRRLRAAEIEAQNQEAKAAARLDAIGTQLGEEQQQLGLLQGLLDKARGAAGAAETARLVAGQRLEEAAEASKRLADGQPLLSALRGELEERRLGRLRQPDGSADVVHSERQFLEVQGVEFLREELFQTRSEIEEQQADCGCGGGATGTPEAGLGDLERSKANLVFKSRSCCFLRGWKMSMPFDEFAMPADEFFKAMVLNPQVQYLVPRAYGLYMQASLGDCSVEAVSSLHRTDEVRRKRPSLKGDSSKMDGSRPGTSSNASTNATSRPTTACTTSVTREAQPGGSSNDDVIQGAMNQEGQLEIPEEFYQAWRIQRGKTREEAMESYVKLMTAF</sequence>